<accession>A0A1A9UFX0</accession>
<dbReference type="Proteomes" id="UP000078200">
    <property type="component" value="Unassembled WGS sequence"/>
</dbReference>
<protein>
    <submittedName>
        <fullName evidence="1">Uncharacterized protein</fullName>
    </submittedName>
</protein>
<dbReference type="VEuPathDB" id="VectorBase:GAUT003579"/>
<dbReference type="EnsemblMetazoa" id="GAUT003579-RA">
    <property type="protein sequence ID" value="GAUT003579-PA"/>
    <property type="gene ID" value="GAUT003579"/>
</dbReference>
<sequence>MPPHFEGSMLHKRKRYMIQAQKKSSKERTAQQHTSTCNQRSYFSHISATFSKSSNAPNTVVPAVALTNKGTRPSAFTCNILSSKSSTDICPRSLVVTSTQLSIPKPSQCAAFFKL</sequence>
<proteinExistence type="predicted"/>
<dbReference type="AlphaFoldDB" id="A0A1A9UFX0"/>
<organism evidence="1 2">
    <name type="scientific">Glossina austeni</name>
    <name type="common">Savannah tsetse fly</name>
    <dbReference type="NCBI Taxonomy" id="7395"/>
    <lineage>
        <taxon>Eukaryota</taxon>
        <taxon>Metazoa</taxon>
        <taxon>Ecdysozoa</taxon>
        <taxon>Arthropoda</taxon>
        <taxon>Hexapoda</taxon>
        <taxon>Insecta</taxon>
        <taxon>Pterygota</taxon>
        <taxon>Neoptera</taxon>
        <taxon>Endopterygota</taxon>
        <taxon>Diptera</taxon>
        <taxon>Brachycera</taxon>
        <taxon>Muscomorpha</taxon>
        <taxon>Hippoboscoidea</taxon>
        <taxon>Glossinidae</taxon>
        <taxon>Glossina</taxon>
    </lineage>
</organism>
<keyword evidence="2" id="KW-1185">Reference proteome</keyword>
<evidence type="ECO:0000313" key="2">
    <source>
        <dbReference type="Proteomes" id="UP000078200"/>
    </source>
</evidence>
<reference evidence="1" key="1">
    <citation type="submission" date="2020-05" db="UniProtKB">
        <authorList>
            <consortium name="EnsemblMetazoa"/>
        </authorList>
    </citation>
    <scope>IDENTIFICATION</scope>
    <source>
        <strain evidence="1">TTRI</strain>
    </source>
</reference>
<name>A0A1A9UFX0_GLOAU</name>
<evidence type="ECO:0000313" key="1">
    <source>
        <dbReference type="EnsemblMetazoa" id="GAUT003579-PA"/>
    </source>
</evidence>